<comment type="similarity">
    <text evidence="1">Belongs to the metallo-dependent hydrolases superfamily. ATZ/TRZ family.</text>
</comment>
<dbReference type="InterPro" id="IPR032466">
    <property type="entry name" value="Metal_Hydrolase"/>
</dbReference>
<sequence length="534" mass="59795">MSHHKPYMLRGRIVTMTKEYSVIPNGYILIENGTIARIYERAEDITAEHQDHRVLETQGSIYPGLIDLHNHFVYNVLPLWVVPDRYDNRSQWPRHSEYRSGVSQPIRNALAKYSPSAKALVRYVETKSLLGGTTTGQGMRTRVNGGSKMFVGSMRNVEEPLNDNLRPAGTRVPDLYVGGATAEERIDSFRRSLNRLGQGAYFYHLSEGIDHLARQHFFNLKNYDLINQNLVGIHSLGLAAEDLQHMAEKGAKVVWSPFSNQLLYGKTMDLNALKASGVKFSIGCDWTPSGSKNLLQELKVAVFANREQGSPFSNYDLVYAVTAAAAQVTGWADHLGTIEEGKLADLLIVRDKEPADAYSNLIAATEPDVDLVIVDGIPRYGNRTVMHGWHGMAVAPLEDIEVSGQAKALFLHAPTSEINDVSFAAARDTLEEVMSDLYGYVDKMELEANRLMALGEDHAPTFSIELDNEFHIDEDVFREDEHVDDPILLADVPMVPFVDLDSPIVEGANYWQRIESQQNISESLKDWLKTCYGR</sequence>
<dbReference type="PANTHER" id="PTHR43794:SF11">
    <property type="entry name" value="AMIDOHYDROLASE-RELATED DOMAIN-CONTAINING PROTEIN"/>
    <property type="match status" value="1"/>
</dbReference>
<dbReference type="Pfam" id="PF01979">
    <property type="entry name" value="Amidohydro_1"/>
    <property type="match status" value="1"/>
</dbReference>
<dbReference type="AlphaFoldDB" id="A0A486XS85"/>
<organism evidence="4">
    <name type="scientific">Rheinheimera sp. BAL341</name>
    <dbReference type="NCBI Taxonomy" id="1708203"/>
    <lineage>
        <taxon>Bacteria</taxon>
        <taxon>Pseudomonadati</taxon>
        <taxon>Pseudomonadota</taxon>
        <taxon>Gammaproteobacteria</taxon>
        <taxon>Chromatiales</taxon>
        <taxon>Chromatiaceae</taxon>
        <taxon>Rheinheimera</taxon>
    </lineage>
</organism>
<dbReference type="Gene3D" id="3.20.20.140">
    <property type="entry name" value="Metal-dependent hydrolases"/>
    <property type="match status" value="1"/>
</dbReference>
<evidence type="ECO:0000256" key="1">
    <source>
        <dbReference type="ARBA" id="ARBA00006745"/>
    </source>
</evidence>
<evidence type="ECO:0000259" key="3">
    <source>
        <dbReference type="Pfam" id="PF01979"/>
    </source>
</evidence>
<feature type="domain" description="Amidohydrolase-related" evidence="3">
    <location>
        <begin position="206"/>
        <end position="376"/>
    </location>
</feature>
<evidence type="ECO:0000256" key="2">
    <source>
        <dbReference type="ARBA" id="ARBA00022801"/>
    </source>
</evidence>
<dbReference type="InterPro" id="IPR006680">
    <property type="entry name" value="Amidohydro-rel"/>
</dbReference>
<dbReference type="EMBL" id="CAAJGR010000125">
    <property type="protein sequence ID" value="VHO05448.1"/>
    <property type="molecule type" value="Genomic_DNA"/>
</dbReference>
<dbReference type="SUPFAM" id="SSF51556">
    <property type="entry name" value="Metallo-dependent hydrolases"/>
    <property type="match status" value="1"/>
</dbReference>
<dbReference type="InterPro" id="IPR050287">
    <property type="entry name" value="MTA/SAH_deaminase"/>
</dbReference>
<keyword evidence="2 4" id="KW-0378">Hydrolase</keyword>
<name>A0A486XS85_9GAMM</name>
<protein>
    <submittedName>
        <fullName evidence="4">Chlorohydrolase family protein</fullName>
    </submittedName>
</protein>
<dbReference type="GO" id="GO:0016810">
    <property type="term" value="F:hydrolase activity, acting on carbon-nitrogen (but not peptide) bonds"/>
    <property type="evidence" value="ECO:0007669"/>
    <property type="project" value="InterPro"/>
</dbReference>
<reference evidence="4" key="1">
    <citation type="submission" date="2019-04" db="EMBL/GenBank/DDBJ databases">
        <authorList>
            <person name="Brambilla D."/>
        </authorList>
    </citation>
    <scope>NUCLEOTIDE SEQUENCE</scope>
    <source>
        <strain evidence="4">BAL1</strain>
    </source>
</reference>
<dbReference type="Gene3D" id="2.30.40.10">
    <property type="entry name" value="Urease, subunit C, domain 1"/>
    <property type="match status" value="1"/>
</dbReference>
<dbReference type="InterPro" id="IPR011059">
    <property type="entry name" value="Metal-dep_hydrolase_composite"/>
</dbReference>
<dbReference type="SUPFAM" id="SSF51338">
    <property type="entry name" value="Composite domain of metallo-dependent hydrolases"/>
    <property type="match status" value="1"/>
</dbReference>
<evidence type="ECO:0000313" key="4">
    <source>
        <dbReference type="EMBL" id="VHO05448.1"/>
    </source>
</evidence>
<gene>
    <name evidence="4" type="ORF">BAL341_2532</name>
</gene>
<accession>A0A486XS85</accession>
<proteinExistence type="inferred from homology"/>
<dbReference type="PANTHER" id="PTHR43794">
    <property type="entry name" value="AMINOHYDROLASE SSNA-RELATED"/>
    <property type="match status" value="1"/>
</dbReference>